<reference evidence="3 4" key="1">
    <citation type="submission" date="2016-07" db="EMBL/GenBank/DDBJ databases">
        <title>Pervasive Adenine N6-methylation of Active Genes in Fungi.</title>
        <authorList>
            <consortium name="DOE Joint Genome Institute"/>
            <person name="Mondo S.J."/>
            <person name="Dannebaum R.O."/>
            <person name="Kuo R.C."/>
            <person name="Labutti K."/>
            <person name="Haridas S."/>
            <person name="Kuo A."/>
            <person name="Salamov A."/>
            <person name="Ahrendt S.R."/>
            <person name="Lipzen A."/>
            <person name="Sullivan W."/>
            <person name="Andreopoulos W.B."/>
            <person name="Clum A."/>
            <person name="Lindquist E."/>
            <person name="Daum C."/>
            <person name="Ramamoorthy G.K."/>
            <person name="Gryganskyi A."/>
            <person name="Culley D."/>
            <person name="Magnuson J.K."/>
            <person name="James T.Y."/>
            <person name="O'Malley M.A."/>
            <person name="Stajich J.E."/>
            <person name="Spatafora J.W."/>
            <person name="Visel A."/>
            <person name="Grigoriev I.V."/>
        </authorList>
    </citation>
    <scope>NUCLEOTIDE SEQUENCE [LARGE SCALE GENOMIC DNA]</scope>
    <source>
        <strain evidence="3 4">CBS 129021</strain>
    </source>
</reference>
<dbReference type="PANTHER" id="PTHR43394:SF11">
    <property type="entry name" value="ATP-BINDING CASSETTE TRANSPORTER"/>
    <property type="match status" value="1"/>
</dbReference>
<name>A0A1Y2DL05_9PEZI</name>
<proteinExistence type="predicted"/>
<sequence length="53" mass="5997">TLTIAHRLSTVRKADRIHVLSQGALVESGTHEELLAKKGEDWEFVNMQNLHCI</sequence>
<dbReference type="GO" id="GO:0090374">
    <property type="term" value="P:oligopeptide export from mitochondrion"/>
    <property type="evidence" value="ECO:0007669"/>
    <property type="project" value="TreeGrafter"/>
</dbReference>
<dbReference type="STRING" id="1141098.A0A1Y2DL05"/>
<dbReference type="PANTHER" id="PTHR43394">
    <property type="entry name" value="ATP-DEPENDENT PERMEASE MDL1, MITOCHONDRIAL"/>
    <property type="match status" value="1"/>
</dbReference>
<dbReference type="RefSeq" id="XP_040712361.1">
    <property type="nucleotide sequence ID" value="XM_040856557.1"/>
</dbReference>
<dbReference type="AlphaFoldDB" id="A0A1Y2DL05"/>
<evidence type="ECO:0000256" key="2">
    <source>
        <dbReference type="ARBA" id="ARBA00022737"/>
    </source>
</evidence>
<gene>
    <name evidence="3" type="ORF">BCR38DRAFT_350332</name>
</gene>
<keyword evidence="4" id="KW-1185">Reference proteome</keyword>
<accession>A0A1Y2DL05</accession>
<evidence type="ECO:0000313" key="3">
    <source>
        <dbReference type="EMBL" id="ORY59927.1"/>
    </source>
</evidence>
<dbReference type="Gene3D" id="3.40.50.300">
    <property type="entry name" value="P-loop containing nucleotide triphosphate hydrolases"/>
    <property type="match status" value="1"/>
</dbReference>
<dbReference type="InterPro" id="IPR027417">
    <property type="entry name" value="P-loop_NTPase"/>
</dbReference>
<evidence type="ECO:0008006" key="5">
    <source>
        <dbReference type="Google" id="ProtNLM"/>
    </source>
</evidence>
<keyword evidence="2" id="KW-0677">Repeat</keyword>
<feature type="non-terminal residue" evidence="3">
    <location>
        <position position="1"/>
    </location>
</feature>
<dbReference type="InterPro" id="IPR039421">
    <property type="entry name" value="Type_1_exporter"/>
</dbReference>
<comment type="caution">
    <text evidence="3">The sequence shown here is derived from an EMBL/GenBank/DDBJ whole genome shotgun (WGS) entry which is preliminary data.</text>
</comment>
<dbReference type="GO" id="GO:0005743">
    <property type="term" value="C:mitochondrial inner membrane"/>
    <property type="evidence" value="ECO:0007669"/>
    <property type="project" value="TreeGrafter"/>
</dbReference>
<dbReference type="OrthoDB" id="6500128at2759"/>
<dbReference type="Proteomes" id="UP000193689">
    <property type="component" value="Unassembled WGS sequence"/>
</dbReference>
<dbReference type="GO" id="GO:0015421">
    <property type="term" value="F:ABC-type oligopeptide transporter activity"/>
    <property type="evidence" value="ECO:0007669"/>
    <property type="project" value="TreeGrafter"/>
</dbReference>
<organism evidence="3 4">
    <name type="scientific">Pseudomassariella vexata</name>
    <dbReference type="NCBI Taxonomy" id="1141098"/>
    <lineage>
        <taxon>Eukaryota</taxon>
        <taxon>Fungi</taxon>
        <taxon>Dikarya</taxon>
        <taxon>Ascomycota</taxon>
        <taxon>Pezizomycotina</taxon>
        <taxon>Sordariomycetes</taxon>
        <taxon>Xylariomycetidae</taxon>
        <taxon>Amphisphaeriales</taxon>
        <taxon>Pseudomassariaceae</taxon>
        <taxon>Pseudomassariella</taxon>
    </lineage>
</organism>
<evidence type="ECO:0000313" key="4">
    <source>
        <dbReference type="Proteomes" id="UP000193689"/>
    </source>
</evidence>
<dbReference type="InParanoid" id="A0A1Y2DL05"/>
<protein>
    <recommendedName>
        <fullName evidence="5">P-loop containing nucleoside triphosphate hydrolase protein</fullName>
    </recommendedName>
</protein>
<evidence type="ECO:0000256" key="1">
    <source>
        <dbReference type="ARBA" id="ARBA00022448"/>
    </source>
</evidence>
<dbReference type="EMBL" id="MCFJ01000012">
    <property type="protein sequence ID" value="ORY59927.1"/>
    <property type="molecule type" value="Genomic_DNA"/>
</dbReference>
<dbReference type="SUPFAM" id="SSF52540">
    <property type="entry name" value="P-loop containing nucleoside triphosphate hydrolases"/>
    <property type="match status" value="1"/>
</dbReference>
<keyword evidence="1" id="KW-0813">Transport</keyword>
<dbReference type="GeneID" id="63772769"/>